<evidence type="ECO:0000313" key="11">
    <source>
        <dbReference type="Proteomes" id="UP000033965"/>
    </source>
</evidence>
<dbReference type="PANTHER" id="PTHR11727">
    <property type="entry name" value="DIMETHYLADENOSINE TRANSFERASE"/>
    <property type="match status" value="1"/>
</dbReference>
<dbReference type="SUPFAM" id="SSF53335">
    <property type="entry name" value="S-adenosyl-L-methionine-dependent methyltransferases"/>
    <property type="match status" value="1"/>
</dbReference>
<comment type="subcellular location">
    <subcellularLocation>
        <location evidence="7">Cytoplasm</location>
    </subcellularLocation>
</comment>
<dbReference type="PANTHER" id="PTHR11727:SF7">
    <property type="entry name" value="DIMETHYLADENOSINE TRANSFERASE-RELATED"/>
    <property type="match status" value="1"/>
</dbReference>
<evidence type="ECO:0000256" key="1">
    <source>
        <dbReference type="ARBA" id="ARBA00022490"/>
    </source>
</evidence>
<feature type="binding site" evidence="7 8">
    <location>
        <position position="76"/>
    </location>
    <ligand>
        <name>S-adenosyl-L-methionine</name>
        <dbReference type="ChEBI" id="CHEBI:59789"/>
    </ligand>
</feature>
<feature type="binding site" evidence="7 8">
    <location>
        <position position="30"/>
    </location>
    <ligand>
        <name>S-adenosyl-L-methionine</name>
        <dbReference type="ChEBI" id="CHEBI:59789"/>
    </ligand>
</feature>
<keyword evidence="6 7" id="KW-0694">RNA-binding</keyword>
<accession>A0A0G1VS79</accession>
<comment type="caution">
    <text evidence="10">The sequence shown here is derived from an EMBL/GenBank/DDBJ whole genome shotgun (WGS) entry which is preliminary data.</text>
</comment>
<comment type="caution">
    <text evidence="7 8">Lacks conserved residue(s) required for the propagation of feature annotation.</text>
</comment>
<feature type="binding site" evidence="7 8">
    <location>
        <position position="55"/>
    </location>
    <ligand>
        <name>S-adenosyl-L-methionine</name>
        <dbReference type="ChEBI" id="CHEBI:59789"/>
    </ligand>
</feature>
<dbReference type="EC" id="2.1.1.182" evidence="7"/>
<keyword evidence="1 7" id="KW-0963">Cytoplasm</keyword>
<dbReference type="HAMAP" id="MF_00607">
    <property type="entry name" value="16SrRNA_methyltr_A"/>
    <property type="match status" value="1"/>
</dbReference>
<dbReference type="NCBIfam" id="TIGR00755">
    <property type="entry name" value="ksgA"/>
    <property type="match status" value="1"/>
</dbReference>
<evidence type="ECO:0000313" key="10">
    <source>
        <dbReference type="EMBL" id="KKW09316.1"/>
    </source>
</evidence>
<comment type="function">
    <text evidence="7">Specifically dimethylates two adjacent adenosines (A1518 and A1519) in the loop of a conserved hairpin near the 3'-end of 16S rRNA in the 30S particle. May play a critical role in biogenesis of 30S subunits.</text>
</comment>
<reference evidence="10 11" key="1">
    <citation type="journal article" date="2015" name="Nature">
        <title>rRNA introns, odd ribosomes, and small enigmatic genomes across a large radiation of phyla.</title>
        <authorList>
            <person name="Brown C.T."/>
            <person name="Hug L.A."/>
            <person name="Thomas B.C."/>
            <person name="Sharon I."/>
            <person name="Castelle C.J."/>
            <person name="Singh A."/>
            <person name="Wilkins M.J."/>
            <person name="Williams K.H."/>
            <person name="Banfield J.F."/>
        </authorList>
    </citation>
    <scope>NUCLEOTIDE SEQUENCE [LARGE SCALE GENOMIC DNA]</scope>
</reference>
<dbReference type="GO" id="GO:0003723">
    <property type="term" value="F:RNA binding"/>
    <property type="evidence" value="ECO:0007669"/>
    <property type="project" value="UniProtKB-UniRule"/>
</dbReference>
<dbReference type="EMBL" id="LCPZ01000004">
    <property type="protein sequence ID" value="KKW09316.1"/>
    <property type="molecule type" value="Genomic_DNA"/>
</dbReference>
<dbReference type="PROSITE" id="PS51689">
    <property type="entry name" value="SAM_RNA_A_N6_MT"/>
    <property type="match status" value="1"/>
</dbReference>
<sequence>MSNLYNPDYLSRLCKKYGLAPSKRYGQNYLVDQEVIKTIIGVADLKPTDTVVEVGPGFGVLTLALAEKVKKVFSFEIEKKLQSYWAEKINNEKIDNLEIVWGNVLREFERFCHSDPPTGGEESLSQSPNGQRSFASLKMTDRRYKVVANLPYQITSPIVRLFLENPLPPTEMVLMVQKEVAERICARPGDMSLLSVAVQYYAQAELAAPVPRSAFWPEPRVDSAVIRLTQPENKRARNQEFDGRFFSLVKAGFANRRKFLLKNLLPLVGKENKGRLERAFLALNLKSSARAQELSVAQWVELTEELLDN</sequence>
<dbReference type="Pfam" id="PF00398">
    <property type="entry name" value="RrnaAD"/>
    <property type="match status" value="1"/>
</dbReference>
<evidence type="ECO:0000259" key="9">
    <source>
        <dbReference type="SMART" id="SM00650"/>
    </source>
</evidence>
<protein>
    <recommendedName>
        <fullName evidence="7">Ribosomal RNA small subunit methyltransferase A</fullName>
        <ecNumber evidence="7">2.1.1.182</ecNumber>
    </recommendedName>
    <alternativeName>
        <fullName evidence="7">16S rRNA (adenine(1518)-N(6)/adenine(1519)-N(6))-dimethyltransferase</fullName>
    </alternativeName>
    <alternativeName>
        <fullName evidence="7">16S rRNA dimethyladenosine transferase</fullName>
    </alternativeName>
    <alternativeName>
        <fullName evidence="7">16S rRNA dimethylase</fullName>
    </alternativeName>
    <alternativeName>
        <fullName evidence="7">S-adenosylmethionine-6-N', N'-adenosyl(rRNA) dimethyltransferase</fullName>
    </alternativeName>
</protein>
<feature type="domain" description="Ribosomal RNA adenine methylase transferase N-terminal" evidence="9">
    <location>
        <begin position="35"/>
        <end position="232"/>
    </location>
</feature>
<dbReference type="Gene3D" id="3.40.50.150">
    <property type="entry name" value="Vaccinia Virus protein VP39"/>
    <property type="match status" value="1"/>
</dbReference>
<keyword evidence="3 7" id="KW-0489">Methyltransferase</keyword>
<feature type="binding site" evidence="7 8">
    <location>
        <position position="28"/>
    </location>
    <ligand>
        <name>S-adenosyl-L-methionine</name>
        <dbReference type="ChEBI" id="CHEBI:59789"/>
    </ligand>
</feature>
<dbReference type="Gene3D" id="1.10.8.100">
    <property type="entry name" value="Ribosomal RNA adenine dimethylase-like, domain 2"/>
    <property type="match status" value="1"/>
</dbReference>
<name>A0A0G1VS79_9BACT</name>
<organism evidence="10 11">
    <name type="scientific">Candidatus Kaiserbacteria bacterium GW2011_GWA2_49_19</name>
    <dbReference type="NCBI Taxonomy" id="1618669"/>
    <lineage>
        <taxon>Bacteria</taxon>
        <taxon>Candidatus Kaiseribacteriota</taxon>
    </lineage>
</organism>
<dbReference type="InterPro" id="IPR011530">
    <property type="entry name" value="rRNA_adenine_dimethylase"/>
</dbReference>
<dbReference type="SMART" id="SM00650">
    <property type="entry name" value="rADc"/>
    <property type="match status" value="1"/>
</dbReference>
<dbReference type="InterPro" id="IPR023165">
    <property type="entry name" value="rRNA_Ade_diMease-like_C"/>
</dbReference>
<feature type="binding site" evidence="7 8">
    <location>
        <position position="149"/>
    </location>
    <ligand>
        <name>S-adenosyl-L-methionine</name>
        <dbReference type="ChEBI" id="CHEBI:59789"/>
    </ligand>
</feature>
<evidence type="ECO:0000256" key="8">
    <source>
        <dbReference type="PROSITE-ProRule" id="PRU01026"/>
    </source>
</evidence>
<dbReference type="InterPro" id="IPR029063">
    <property type="entry name" value="SAM-dependent_MTases_sf"/>
</dbReference>
<evidence type="ECO:0000256" key="4">
    <source>
        <dbReference type="ARBA" id="ARBA00022679"/>
    </source>
</evidence>
<dbReference type="GO" id="GO:0005829">
    <property type="term" value="C:cytosol"/>
    <property type="evidence" value="ECO:0007669"/>
    <property type="project" value="TreeGrafter"/>
</dbReference>
<comment type="similarity">
    <text evidence="7">Belongs to the class I-like SAM-binding methyltransferase superfamily. rRNA adenine N(6)-methyltransferase family. RsmA subfamily.</text>
</comment>
<evidence type="ECO:0000256" key="3">
    <source>
        <dbReference type="ARBA" id="ARBA00022603"/>
    </source>
</evidence>
<comment type="catalytic activity">
    <reaction evidence="7">
        <text>adenosine(1518)/adenosine(1519) in 16S rRNA + 4 S-adenosyl-L-methionine = N(6)-dimethyladenosine(1518)/N(6)-dimethyladenosine(1519) in 16S rRNA + 4 S-adenosyl-L-homocysteine + 4 H(+)</text>
        <dbReference type="Rhea" id="RHEA:19609"/>
        <dbReference type="Rhea" id="RHEA-COMP:10232"/>
        <dbReference type="Rhea" id="RHEA-COMP:10233"/>
        <dbReference type="ChEBI" id="CHEBI:15378"/>
        <dbReference type="ChEBI" id="CHEBI:57856"/>
        <dbReference type="ChEBI" id="CHEBI:59789"/>
        <dbReference type="ChEBI" id="CHEBI:74411"/>
        <dbReference type="ChEBI" id="CHEBI:74493"/>
        <dbReference type="EC" id="2.1.1.182"/>
    </reaction>
</comment>
<keyword evidence="2 7" id="KW-0698">rRNA processing</keyword>
<dbReference type="AlphaFoldDB" id="A0A0G1VS79"/>
<proteinExistence type="inferred from homology"/>
<evidence type="ECO:0000256" key="6">
    <source>
        <dbReference type="ARBA" id="ARBA00022884"/>
    </source>
</evidence>
<dbReference type="InterPro" id="IPR001737">
    <property type="entry name" value="KsgA/Erm"/>
</dbReference>
<keyword evidence="4 7" id="KW-0808">Transferase</keyword>
<dbReference type="InterPro" id="IPR020598">
    <property type="entry name" value="rRNA_Ade_methylase_Trfase_N"/>
</dbReference>
<dbReference type="GO" id="GO:0052908">
    <property type="term" value="F:16S rRNA (adenine(1518)-N(6)/adenine(1519)-N(6))-dimethyltransferase activity"/>
    <property type="evidence" value="ECO:0007669"/>
    <property type="project" value="UniProtKB-EC"/>
</dbReference>
<evidence type="ECO:0000256" key="7">
    <source>
        <dbReference type="HAMAP-Rule" id="MF_00607"/>
    </source>
</evidence>
<evidence type="ECO:0000256" key="5">
    <source>
        <dbReference type="ARBA" id="ARBA00022691"/>
    </source>
</evidence>
<evidence type="ECO:0000256" key="2">
    <source>
        <dbReference type="ARBA" id="ARBA00022552"/>
    </source>
</evidence>
<dbReference type="PATRIC" id="fig|1618669.3.peg.204"/>
<dbReference type="Proteomes" id="UP000033965">
    <property type="component" value="Unassembled WGS sequence"/>
</dbReference>
<gene>
    <name evidence="7" type="primary">rsmA</name>
    <name evidence="7" type="synonym">ksgA</name>
    <name evidence="10" type="ORF">UY44_C0004G0031</name>
</gene>
<keyword evidence="5 7" id="KW-0949">S-adenosyl-L-methionine</keyword>